<protein>
    <submittedName>
        <fullName evidence="1">Uncharacterized protein</fullName>
    </submittedName>
</protein>
<dbReference type="AlphaFoldDB" id="A0A3N4KQK3"/>
<organism evidence="1 2">
    <name type="scientific">Morchella conica CCBAS932</name>
    <dbReference type="NCBI Taxonomy" id="1392247"/>
    <lineage>
        <taxon>Eukaryota</taxon>
        <taxon>Fungi</taxon>
        <taxon>Dikarya</taxon>
        <taxon>Ascomycota</taxon>
        <taxon>Pezizomycotina</taxon>
        <taxon>Pezizomycetes</taxon>
        <taxon>Pezizales</taxon>
        <taxon>Morchellaceae</taxon>
        <taxon>Morchella</taxon>
    </lineage>
</organism>
<proteinExistence type="predicted"/>
<dbReference type="Proteomes" id="UP000277580">
    <property type="component" value="Unassembled WGS sequence"/>
</dbReference>
<keyword evidence="2" id="KW-1185">Reference proteome</keyword>
<dbReference type="OrthoDB" id="5415798at2759"/>
<name>A0A3N4KQK3_9PEZI</name>
<dbReference type="InParanoid" id="A0A3N4KQK3"/>
<dbReference type="EMBL" id="ML119141">
    <property type="protein sequence ID" value="RPB10661.1"/>
    <property type="molecule type" value="Genomic_DNA"/>
</dbReference>
<reference evidence="1 2" key="1">
    <citation type="journal article" date="2018" name="Nat. Ecol. Evol.">
        <title>Pezizomycetes genomes reveal the molecular basis of ectomycorrhizal truffle lifestyle.</title>
        <authorList>
            <person name="Murat C."/>
            <person name="Payen T."/>
            <person name="Noel B."/>
            <person name="Kuo A."/>
            <person name="Morin E."/>
            <person name="Chen J."/>
            <person name="Kohler A."/>
            <person name="Krizsan K."/>
            <person name="Balestrini R."/>
            <person name="Da Silva C."/>
            <person name="Montanini B."/>
            <person name="Hainaut M."/>
            <person name="Levati E."/>
            <person name="Barry K.W."/>
            <person name="Belfiori B."/>
            <person name="Cichocki N."/>
            <person name="Clum A."/>
            <person name="Dockter R.B."/>
            <person name="Fauchery L."/>
            <person name="Guy J."/>
            <person name="Iotti M."/>
            <person name="Le Tacon F."/>
            <person name="Lindquist E.A."/>
            <person name="Lipzen A."/>
            <person name="Malagnac F."/>
            <person name="Mello A."/>
            <person name="Molinier V."/>
            <person name="Miyauchi S."/>
            <person name="Poulain J."/>
            <person name="Riccioni C."/>
            <person name="Rubini A."/>
            <person name="Sitrit Y."/>
            <person name="Splivallo R."/>
            <person name="Traeger S."/>
            <person name="Wang M."/>
            <person name="Zifcakova L."/>
            <person name="Wipf D."/>
            <person name="Zambonelli A."/>
            <person name="Paolocci F."/>
            <person name="Nowrousian M."/>
            <person name="Ottonello S."/>
            <person name="Baldrian P."/>
            <person name="Spatafora J.W."/>
            <person name="Henrissat B."/>
            <person name="Nagy L.G."/>
            <person name="Aury J.M."/>
            <person name="Wincker P."/>
            <person name="Grigoriev I.V."/>
            <person name="Bonfante P."/>
            <person name="Martin F.M."/>
        </authorList>
    </citation>
    <scope>NUCLEOTIDE SEQUENCE [LARGE SCALE GENOMIC DNA]</scope>
    <source>
        <strain evidence="1 2">CCBAS932</strain>
    </source>
</reference>
<gene>
    <name evidence="1" type="ORF">P167DRAFT_575977</name>
</gene>
<evidence type="ECO:0000313" key="2">
    <source>
        <dbReference type="Proteomes" id="UP000277580"/>
    </source>
</evidence>
<evidence type="ECO:0000313" key="1">
    <source>
        <dbReference type="EMBL" id="RPB10661.1"/>
    </source>
</evidence>
<sequence>MRTSAVSDNVLFIALTTHILHSYRRSLTMCDPTLYAPYTPTSPYTPGDHAAAAALLRTCHIQDVLADDFDVLARDILPPDYASRLRGAARGSGAGYIPLSGEDAMSVQVYGAYRRAKKELLECVAGVVDGVVRAWQGTREERELLRGRLTARGAVDGQREVMQGEMDAMVVAYRGVGRLGWDERRGRVVFLEARGGRWVEMFA</sequence>
<accession>A0A3N4KQK3</accession>